<evidence type="ECO:0000256" key="6">
    <source>
        <dbReference type="ARBA" id="ARBA00022679"/>
    </source>
</evidence>
<dbReference type="GO" id="GO:0070042">
    <property type="term" value="F:rRNA (uridine-N3-)-methyltransferase activity"/>
    <property type="evidence" value="ECO:0007669"/>
    <property type="project" value="TreeGrafter"/>
</dbReference>
<reference evidence="13" key="1">
    <citation type="submission" date="2020-04" db="EMBL/GenBank/DDBJ databases">
        <authorList>
            <person name="Zhang T."/>
        </authorList>
    </citation>
    <scope>NUCLEOTIDE SEQUENCE</scope>
    <source>
        <strain evidence="13">HKST-UBA09</strain>
    </source>
</reference>
<evidence type="ECO:0000259" key="11">
    <source>
        <dbReference type="Pfam" id="PF04452"/>
    </source>
</evidence>
<comment type="catalytic activity">
    <reaction evidence="9 10">
        <text>uridine(1498) in 16S rRNA + S-adenosyl-L-methionine = N(3)-methyluridine(1498) in 16S rRNA + S-adenosyl-L-homocysteine + H(+)</text>
        <dbReference type="Rhea" id="RHEA:42920"/>
        <dbReference type="Rhea" id="RHEA-COMP:10283"/>
        <dbReference type="Rhea" id="RHEA-COMP:10284"/>
        <dbReference type="ChEBI" id="CHEBI:15378"/>
        <dbReference type="ChEBI" id="CHEBI:57856"/>
        <dbReference type="ChEBI" id="CHEBI:59789"/>
        <dbReference type="ChEBI" id="CHEBI:65315"/>
        <dbReference type="ChEBI" id="CHEBI:74502"/>
        <dbReference type="EC" id="2.1.1.193"/>
    </reaction>
</comment>
<gene>
    <name evidence="13" type="ORF">KC669_04435</name>
</gene>
<sequence>MRRFRVYTERTNLRVGSSVKLPDFEAEHLRKSLRVKKGDEIFIFNGEKEFRAHLTLVSKDAVMAEIDGVLENEFDQAQKIHLIQALNKSKSFEFTLEKATEIGVDSILPIETEYSVVKASDITPKKIDRWDKIILSACKQSERITIPKIFPAINIADLDFSSYDLILFLSTEEKSNAKEINNFVNEIQNARNIAVIVGPEGGFSKSEVDLMLKNKNVVPVSINKNILRSETAAIVVLGYLKIIIS</sequence>
<dbReference type="InterPro" id="IPR046887">
    <property type="entry name" value="RsmE_PUA-like"/>
</dbReference>
<reference evidence="13" key="2">
    <citation type="journal article" date="2021" name="Microbiome">
        <title>Successional dynamics and alternative stable states in a saline activated sludge microbial community over 9 years.</title>
        <authorList>
            <person name="Wang Y."/>
            <person name="Ye J."/>
            <person name="Ju F."/>
            <person name="Liu L."/>
            <person name="Boyd J.A."/>
            <person name="Deng Y."/>
            <person name="Parks D.H."/>
            <person name="Jiang X."/>
            <person name="Yin X."/>
            <person name="Woodcroft B.J."/>
            <person name="Tyson G.W."/>
            <person name="Hugenholtz P."/>
            <person name="Polz M.F."/>
            <person name="Zhang T."/>
        </authorList>
    </citation>
    <scope>NUCLEOTIDE SEQUENCE</scope>
    <source>
        <strain evidence="13">HKST-UBA09</strain>
    </source>
</reference>
<keyword evidence="4 10" id="KW-0698">rRNA processing</keyword>
<comment type="function">
    <text evidence="8 10">Specifically methylates the N3 position of the uracil ring of uridine 1498 (m3U1498) in 16S rRNA. Acts on the fully assembled 30S ribosomal subunit.</text>
</comment>
<dbReference type="Pfam" id="PF20260">
    <property type="entry name" value="PUA_4"/>
    <property type="match status" value="1"/>
</dbReference>
<dbReference type="AlphaFoldDB" id="A0A955RMD8"/>
<protein>
    <recommendedName>
        <fullName evidence="10">Ribosomal RNA small subunit methyltransferase E</fullName>
        <ecNumber evidence="10">2.1.1.193</ecNumber>
    </recommendedName>
</protein>
<dbReference type="InterPro" id="IPR046886">
    <property type="entry name" value="RsmE_MTase_dom"/>
</dbReference>
<dbReference type="NCBIfam" id="TIGR00046">
    <property type="entry name" value="RsmE family RNA methyltransferase"/>
    <property type="match status" value="1"/>
</dbReference>
<keyword evidence="5 10" id="KW-0489">Methyltransferase</keyword>
<dbReference type="Proteomes" id="UP000714915">
    <property type="component" value="Unassembled WGS sequence"/>
</dbReference>
<dbReference type="PANTHER" id="PTHR30027:SF3">
    <property type="entry name" value="16S RRNA (URACIL(1498)-N(3))-METHYLTRANSFERASE"/>
    <property type="match status" value="1"/>
</dbReference>
<feature type="domain" description="Ribosomal RNA small subunit methyltransferase E PUA-like" evidence="12">
    <location>
        <begin position="25"/>
        <end position="65"/>
    </location>
</feature>
<name>A0A955RMD8_9BACT</name>
<evidence type="ECO:0000256" key="10">
    <source>
        <dbReference type="PIRNR" id="PIRNR015601"/>
    </source>
</evidence>
<keyword evidence="3 10" id="KW-0963">Cytoplasm</keyword>
<comment type="subcellular location">
    <subcellularLocation>
        <location evidence="1 10">Cytoplasm</location>
    </subcellularLocation>
</comment>
<dbReference type="EC" id="2.1.1.193" evidence="10"/>
<evidence type="ECO:0000256" key="9">
    <source>
        <dbReference type="ARBA" id="ARBA00047944"/>
    </source>
</evidence>
<feature type="domain" description="Ribosomal RNA small subunit methyltransferase E methyltransferase" evidence="11">
    <location>
        <begin position="77"/>
        <end position="240"/>
    </location>
</feature>
<evidence type="ECO:0000259" key="12">
    <source>
        <dbReference type="Pfam" id="PF20260"/>
    </source>
</evidence>
<evidence type="ECO:0000313" key="13">
    <source>
        <dbReference type="EMBL" id="MCA9387253.1"/>
    </source>
</evidence>
<evidence type="ECO:0000256" key="4">
    <source>
        <dbReference type="ARBA" id="ARBA00022552"/>
    </source>
</evidence>
<keyword evidence="6 10" id="KW-0808">Transferase</keyword>
<dbReference type="InterPro" id="IPR006700">
    <property type="entry name" value="RsmE"/>
</dbReference>
<dbReference type="InterPro" id="IPR029028">
    <property type="entry name" value="Alpha/beta_knot_MTases"/>
</dbReference>
<comment type="similarity">
    <text evidence="2 10">Belongs to the RNA methyltransferase RsmE family.</text>
</comment>
<evidence type="ECO:0000256" key="8">
    <source>
        <dbReference type="ARBA" id="ARBA00025699"/>
    </source>
</evidence>
<organism evidence="13 14">
    <name type="scientific">Candidatus Dojkabacteria bacterium</name>
    <dbReference type="NCBI Taxonomy" id="2099670"/>
    <lineage>
        <taxon>Bacteria</taxon>
        <taxon>Candidatus Dojkabacteria</taxon>
    </lineage>
</organism>
<evidence type="ECO:0000256" key="7">
    <source>
        <dbReference type="ARBA" id="ARBA00022691"/>
    </source>
</evidence>
<accession>A0A955RMD8</accession>
<dbReference type="GO" id="GO:0005737">
    <property type="term" value="C:cytoplasm"/>
    <property type="evidence" value="ECO:0007669"/>
    <property type="project" value="UniProtKB-SubCell"/>
</dbReference>
<dbReference type="EMBL" id="JAGQLF010000073">
    <property type="protein sequence ID" value="MCA9387253.1"/>
    <property type="molecule type" value="Genomic_DNA"/>
</dbReference>
<comment type="caution">
    <text evidence="13">The sequence shown here is derived from an EMBL/GenBank/DDBJ whole genome shotgun (WGS) entry which is preliminary data.</text>
</comment>
<dbReference type="CDD" id="cd18084">
    <property type="entry name" value="RsmE-like"/>
    <property type="match status" value="1"/>
</dbReference>
<dbReference type="PIRSF" id="PIRSF015601">
    <property type="entry name" value="MTase_slr0722"/>
    <property type="match status" value="1"/>
</dbReference>
<dbReference type="InterPro" id="IPR029026">
    <property type="entry name" value="tRNA_m1G_MTases_N"/>
</dbReference>
<evidence type="ECO:0000256" key="1">
    <source>
        <dbReference type="ARBA" id="ARBA00004496"/>
    </source>
</evidence>
<dbReference type="Gene3D" id="3.40.1280.10">
    <property type="match status" value="1"/>
</dbReference>
<dbReference type="InterPro" id="IPR015947">
    <property type="entry name" value="PUA-like_sf"/>
</dbReference>
<proteinExistence type="inferred from homology"/>
<dbReference type="GO" id="GO:0070475">
    <property type="term" value="P:rRNA base methylation"/>
    <property type="evidence" value="ECO:0007669"/>
    <property type="project" value="TreeGrafter"/>
</dbReference>
<dbReference type="Pfam" id="PF04452">
    <property type="entry name" value="Methyltrans_RNA"/>
    <property type="match status" value="1"/>
</dbReference>
<dbReference type="PANTHER" id="PTHR30027">
    <property type="entry name" value="RIBOSOMAL RNA SMALL SUBUNIT METHYLTRANSFERASE E"/>
    <property type="match status" value="1"/>
</dbReference>
<evidence type="ECO:0000313" key="14">
    <source>
        <dbReference type="Proteomes" id="UP000714915"/>
    </source>
</evidence>
<keyword evidence="7 10" id="KW-0949">S-adenosyl-L-methionine</keyword>
<evidence type="ECO:0000256" key="3">
    <source>
        <dbReference type="ARBA" id="ARBA00022490"/>
    </source>
</evidence>
<evidence type="ECO:0000256" key="2">
    <source>
        <dbReference type="ARBA" id="ARBA00005528"/>
    </source>
</evidence>
<evidence type="ECO:0000256" key="5">
    <source>
        <dbReference type="ARBA" id="ARBA00022603"/>
    </source>
</evidence>
<dbReference type="SUPFAM" id="SSF88697">
    <property type="entry name" value="PUA domain-like"/>
    <property type="match status" value="1"/>
</dbReference>
<dbReference type="SUPFAM" id="SSF75217">
    <property type="entry name" value="alpha/beta knot"/>
    <property type="match status" value="1"/>
</dbReference>